<evidence type="ECO:0000259" key="2">
    <source>
        <dbReference type="PROSITE" id="PS51186"/>
    </source>
</evidence>
<dbReference type="PANTHER" id="PTHR13947:SF37">
    <property type="entry name" value="LD18367P"/>
    <property type="match status" value="1"/>
</dbReference>
<organism evidence="3 4">
    <name type="scientific">Evansella tamaricis</name>
    <dbReference type="NCBI Taxonomy" id="2069301"/>
    <lineage>
        <taxon>Bacteria</taxon>
        <taxon>Bacillati</taxon>
        <taxon>Bacillota</taxon>
        <taxon>Bacilli</taxon>
        <taxon>Bacillales</taxon>
        <taxon>Bacillaceae</taxon>
        <taxon>Evansella</taxon>
    </lineage>
</organism>
<gene>
    <name evidence="3" type="ORF">KS419_12145</name>
</gene>
<dbReference type="EMBL" id="JAHQCS010000100">
    <property type="protein sequence ID" value="MBU9712494.1"/>
    <property type="molecule type" value="Genomic_DNA"/>
</dbReference>
<evidence type="ECO:0000256" key="1">
    <source>
        <dbReference type="ARBA" id="ARBA00022679"/>
    </source>
</evidence>
<proteinExistence type="predicted"/>
<reference evidence="3 4" key="1">
    <citation type="submission" date="2021-06" db="EMBL/GenBank/DDBJ databases">
        <title>Bacillus sp. RD4P76, an endophyte from a halophyte.</title>
        <authorList>
            <person name="Sun J.-Q."/>
        </authorList>
    </citation>
    <scope>NUCLEOTIDE SEQUENCE [LARGE SCALE GENOMIC DNA]</scope>
    <source>
        <strain evidence="3 4">CGMCC 1.15917</strain>
    </source>
</reference>
<protein>
    <submittedName>
        <fullName evidence="3">GNAT family N-acetyltransferase</fullName>
    </submittedName>
</protein>
<dbReference type="Proteomes" id="UP000784880">
    <property type="component" value="Unassembled WGS sequence"/>
</dbReference>
<dbReference type="PANTHER" id="PTHR13947">
    <property type="entry name" value="GNAT FAMILY N-ACETYLTRANSFERASE"/>
    <property type="match status" value="1"/>
</dbReference>
<evidence type="ECO:0000313" key="3">
    <source>
        <dbReference type="EMBL" id="MBU9712494.1"/>
    </source>
</evidence>
<comment type="caution">
    <text evidence="3">The sequence shown here is derived from an EMBL/GenBank/DDBJ whole genome shotgun (WGS) entry which is preliminary data.</text>
</comment>
<accession>A0ABS6JGZ7</accession>
<name>A0ABS6JGZ7_9BACI</name>
<dbReference type="RefSeq" id="WP_217066672.1">
    <property type="nucleotide sequence ID" value="NZ_JAHQCS010000100.1"/>
</dbReference>
<dbReference type="InterPro" id="IPR050769">
    <property type="entry name" value="NAT_camello-type"/>
</dbReference>
<sequence>MKIRPLKKQESLPMDLLLLADPSQERIEKYCTIGEVFIIEDQDHVIGVIVLIKTSHDIMEIANIAVVEAFQGIGVGKKLLIYAIKTVKDRGYKAIEVCTGNSSIDQLAFYQKNGFRIIGVIPDFFKDNYKEEIFENGIQCRDLIRLRQAF</sequence>
<dbReference type="Pfam" id="PF00583">
    <property type="entry name" value="Acetyltransf_1"/>
    <property type="match status" value="1"/>
</dbReference>
<dbReference type="CDD" id="cd04301">
    <property type="entry name" value="NAT_SF"/>
    <property type="match status" value="1"/>
</dbReference>
<keyword evidence="4" id="KW-1185">Reference proteome</keyword>
<dbReference type="PROSITE" id="PS51186">
    <property type="entry name" value="GNAT"/>
    <property type="match status" value="1"/>
</dbReference>
<keyword evidence="1" id="KW-0808">Transferase</keyword>
<evidence type="ECO:0000313" key="4">
    <source>
        <dbReference type="Proteomes" id="UP000784880"/>
    </source>
</evidence>
<dbReference type="InterPro" id="IPR000182">
    <property type="entry name" value="GNAT_dom"/>
</dbReference>
<feature type="domain" description="N-acetyltransferase" evidence="2">
    <location>
        <begin position="1"/>
        <end position="136"/>
    </location>
</feature>